<organism evidence="2 3">
    <name type="scientific">Imshaugia aleurites</name>
    <dbReference type="NCBI Taxonomy" id="172621"/>
    <lineage>
        <taxon>Eukaryota</taxon>
        <taxon>Fungi</taxon>
        <taxon>Dikarya</taxon>
        <taxon>Ascomycota</taxon>
        <taxon>Pezizomycotina</taxon>
        <taxon>Lecanoromycetes</taxon>
        <taxon>OSLEUM clade</taxon>
        <taxon>Lecanoromycetidae</taxon>
        <taxon>Lecanorales</taxon>
        <taxon>Lecanorineae</taxon>
        <taxon>Parmeliaceae</taxon>
        <taxon>Imshaugia</taxon>
    </lineage>
</organism>
<dbReference type="AlphaFoldDB" id="A0A8H3FRU6"/>
<sequence>MLLTIGAAPNDIVTSNGYTIQNCGIFASHVQKALSNLHNVLQPAIWDTHYGVASAPYQAFFKSSFYETFVGHALSSISIGSAVRLDDTEELVTPNLVCALKPGIVMVYEAGQVFDIYDLCKTNPTWVVLYYPGTSTIFICPYFFLMPTVPAAGNCPVVNETTNQFEGDLNAFWKSQVYMLLHEIVHFYLGATVEMSANEIVDWNYAYSLPARDATLNAFNYVLYVACIDKECTNYPQADRPQSPQGRRLGSVLDLLNTSSTGIQGSQGSGVSPFHTDAMNTTLSQQNSTFRR</sequence>
<gene>
    <name evidence="2" type="ORF">IMSHALPRED_007012</name>
</gene>
<evidence type="ECO:0000313" key="2">
    <source>
        <dbReference type="EMBL" id="CAF9926683.1"/>
    </source>
</evidence>
<dbReference type="OrthoDB" id="5290324at2759"/>
<dbReference type="InterPro" id="IPR024079">
    <property type="entry name" value="MetalloPept_cat_dom_sf"/>
</dbReference>
<dbReference type="SUPFAM" id="SSF55486">
    <property type="entry name" value="Metalloproteases ('zincins'), catalytic domain"/>
    <property type="match status" value="1"/>
</dbReference>
<dbReference type="Gene3D" id="3.40.390.10">
    <property type="entry name" value="Collagenase (Catalytic Domain)"/>
    <property type="match status" value="1"/>
</dbReference>
<evidence type="ECO:0008006" key="4">
    <source>
        <dbReference type="Google" id="ProtNLM"/>
    </source>
</evidence>
<reference evidence="2" key="1">
    <citation type="submission" date="2021-03" db="EMBL/GenBank/DDBJ databases">
        <authorList>
            <person name="Tagirdzhanova G."/>
        </authorList>
    </citation>
    <scope>NUCLEOTIDE SEQUENCE</scope>
</reference>
<feature type="compositionally biased region" description="Polar residues" evidence="1">
    <location>
        <begin position="278"/>
        <end position="292"/>
    </location>
</feature>
<keyword evidence="3" id="KW-1185">Reference proteome</keyword>
<comment type="caution">
    <text evidence="2">The sequence shown here is derived from an EMBL/GenBank/DDBJ whole genome shotgun (WGS) entry which is preliminary data.</text>
</comment>
<name>A0A8H3FRU6_9LECA</name>
<evidence type="ECO:0000313" key="3">
    <source>
        <dbReference type="Proteomes" id="UP000664534"/>
    </source>
</evidence>
<dbReference type="GO" id="GO:0008237">
    <property type="term" value="F:metallopeptidase activity"/>
    <property type="evidence" value="ECO:0007669"/>
    <property type="project" value="InterPro"/>
</dbReference>
<feature type="region of interest" description="Disordered" evidence="1">
    <location>
        <begin position="262"/>
        <end position="292"/>
    </location>
</feature>
<dbReference type="Proteomes" id="UP000664534">
    <property type="component" value="Unassembled WGS sequence"/>
</dbReference>
<protein>
    <recommendedName>
        <fullName evidence="4">Lysine-specific metallo-endopeptidase domain-containing protein</fullName>
    </recommendedName>
</protein>
<evidence type="ECO:0000256" key="1">
    <source>
        <dbReference type="SAM" id="MobiDB-lite"/>
    </source>
</evidence>
<dbReference type="EMBL" id="CAJPDT010000044">
    <property type="protein sequence ID" value="CAF9926683.1"/>
    <property type="molecule type" value="Genomic_DNA"/>
</dbReference>
<proteinExistence type="predicted"/>
<accession>A0A8H3FRU6</accession>